<protein>
    <submittedName>
        <fullName evidence="1">Uncharacterized protein</fullName>
    </submittedName>
</protein>
<keyword evidence="2" id="KW-1185">Reference proteome</keyword>
<evidence type="ECO:0000313" key="1">
    <source>
        <dbReference type="EMBL" id="KNC71349.1"/>
    </source>
</evidence>
<proteinExistence type="predicted"/>
<organism evidence="1 2">
    <name type="scientific">Sphaeroforma arctica JP610</name>
    <dbReference type="NCBI Taxonomy" id="667725"/>
    <lineage>
        <taxon>Eukaryota</taxon>
        <taxon>Ichthyosporea</taxon>
        <taxon>Ichthyophonida</taxon>
        <taxon>Sphaeroforma</taxon>
    </lineage>
</organism>
<feature type="non-terminal residue" evidence="1">
    <location>
        <position position="1"/>
    </location>
</feature>
<reference evidence="1 2" key="1">
    <citation type="submission" date="2011-02" db="EMBL/GenBank/DDBJ databases">
        <title>The Genome Sequence of Sphaeroforma arctica JP610.</title>
        <authorList>
            <consortium name="The Broad Institute Genome Sequencing Platform"/>
            <person name="Russ C."/>
            <person name="Cuomo C."/>
            <person name="Young S.K."/>
            <person name="Zeng Q."/>
            <person name="Gargeya S."/>
            <person name="Alvarado L."/>
            <person name="Berlin A."/>
            <person name="Chapman S.B."/>
            <person name="Chen Z."/>
            <person name="Freedman E."/>
            <person name="Gellesch M."/>
            <person name="Goldberg J."/>
            <person name="Griggs A."/>
            <person name="Gujja S."/>
            <person name="Heilman E."/>
            <person name="Heiman D."/>
            <person name="Howarth C."/>
            <person name="Mehta T."/>
            <person name="Neiman D."/>
            <person name="Pearson M."/>
            <person name="Roberts A."/>
            <person name="Saif S."/>
            <person name="Shea T."/>
            <person name="Shenoy N."/>
            <person name="Sisk P."/>
            <person name="Stolte C."/>
            <person name="Sykes S."/>
            <person name="White J."/>
            <person name="Yandava C."/>
            <person name="Burger G."/>
            <person name="Gray M.W."/>
            <person name="Holland P.W.H."/>
            <person name="King N."/>
            <person name="Lang F.B.F."/>
            <person name="Roger A.J."/>
            <person name="Ruiz-Trillo I."/>
            <person name="Haas B."/>
            <person name="Nusbaum C."/>
            <person name="Birren B."/>
        </authorList>
    </citation>
    <scope>NUCLEOTIDE SEQUENCE [LARGE SCALE GENOMIC DNA]</scope>
    <source>
        <strain evidence="1 2">JP610</strain>
    </source>
</reference>
<accession>A0A0L0F416</accession>
<dbReference type="AlphaFoldDB" id="A0A0L0F416"/>
<dbReference type="GeneID" id="25916617"/>
<dbReference type="RefSeq" id="XP_014145251.1">
    <property type="nucleotide sequence ID" value="XM_014289776.1"/>
</dbReference>
<sequence>FDGSVPDEAPVKSVAHAIKDINEKANTYVQPEKHAMCYHGNVKCWFCMAVLGPRMWASSGIRPCGCDH</sequence>
<evidence type="ECO:0000313" key="2">
    <source>
        <dbReference type="Proteomes" id="UP000054560"/>
    </source>
</evidence>
<dbReference type="EMBL" id="KQ248963">
    <property type="protein sequence ID" value="KNC71349.1"/>
    <property type="molecule type" value="Genomic_DNA"/>
</dbReference>
<gene>
    <name evidence="1" type="ORF">SARC_16113</name>
</gene>
<name>A0A0L0F416_9EUKA</name>
<dbReference type="Proteomes" id="UP000054560">
    <property type="component" value="Unassembled WGS sequence"/>
</dbReference>